<feature type="domain" description="Peptidase M16 C-terminal" evidence="4">
    <location>
        <begin position="178"/>
        <end position="355"/>
    </location>
</feature>
<dbReference type="InterPro" id="IPR001431">
    <property type="entry name" value="Pept_M16_Zn_BS"/>
</dbReference>
<dbReference type="InterPro" id="IPR011249">
    <property type="entry name" value="Metalloenz_LuxS/M16"/>
</dbReference>
<organism evidence="5 6">
    <name type="scientific">Funiculus sociatus GB2-A5</name>
    <dbReference type="NCBI Taxonomy" id="2933946"/>
    <lineage>
        <taxon>Bacteria</taxon>
        <taxon>Bacillati</taxon>
        <taxon>Cyanobacteriota</taxon>
        <taxon>Cyanophyceae</taxon>
        <taxon>Coleofasciculales</taxon>
        <taxon>Coleofasciculaceae</taxon>
        <taxon>Funiculus</taxon>
    </lineage>
</organism>
<gene>
    <name evidence="5" type="ORF">NDI37_20370</name>
</gene>
<dbReference type="InterPro" id="IPR050361">
    <property type="entry name" value="MPP/UQCRC_Complex"/>
</dbReference>
<dbReference type="Pfam" id="PF00675">
    <property type="entry name" value="Peptidase_M16"/>
    <property type="match status" value="1"/>
</dbReference>
<evidence type="ECO:0000313" key="6">
    <source>
        <dbReference type="Proteomes" id="UP001442494"/>
    </source>
</evidence>
<evidence type="ECO:0000256" key="2">
    <source>
        <dbReference type="RuleBase" id="RU004447"/>
    </source>
</evidence>
<comment type="similarity">
    <text evidence="1 2">Belongs to the peptidase M16 family.</text>
</comment>
<evidence type="ECO:0000259" key="4">
    <source>
        <dbReference type="Pfam" id="PF05193"/>
    </source>
</evidence>
<dbReference type="RefSeq" id="WP_190425031.1">
    <property type="nucleotide sequence ID" value="NZ_JAMPKK010000051.1"/>
</dbReference>
<dbReference type="InterPro" id="IPR011765">
    <property type="entry name" value="Pept_M16_N"/>
</dbReference>
<dbReference type="PANTHER" id="PTHR11851:SF49">
    <property type="entry name" value="MITOCHONDRIAL-PROCESSING PEPTIDASE SUBUNIT ALPHA"/>
    <property type="match status" value="1"/>
</dbReference>
<dbReference type="EMBL" id="JAMPKK010000051">
    <property type="protein sequence ID" value="MEP0866810.1"/>
    <property type="molecule type" value="Genomic_DNA"/>
</dbReference>
<comment type="caution">
    <text evidence="5">The sequence shown here is derived from an EMBL/GenBank/DDBJ whole genome shotgun (WGS) entry which is preliminary data.</text>
</comment>
<reference evidence="5 6" key="1">
    <citation type="submission" date="2022-04" db="EMBL/GenBank/DDBJ databases">
        <title>Positive selection, recombination, and allopatry shape intraspecific diversity of widespread and dominant cyanobacteria.</title>
        <authorList>
            <person name="Wei J."/>
            <person name="Shu W."/>
            <person name="Hu C."/>
        </authorList>
    </citation>
    <scope>NUCLEOTIDE SEQUENCE [LARGE SCALE GENOMIC DNA]</scope>
    <source>
        <strain evidence="5 6">GB2-A5</strain>
    </source>
</reference>
<dbReference type="PROSITE" id="PS00143">
    <property type="entry name" value="INSULINASE"/>
    <property type="match status" value="1"/>
</dbReference>
<protein>
    <submittedName>
        <fullName evidence="5">Insulinase family protein</fullName>
    </submittedName>
</protein>
<dbReference type="Gene3D" id="3.30.830.10">
    <property type="entry name" value="Metalloenzyme, LuxS/M16 peptidase-like"/>
    <property type="match status" value="2"/>
</dbReference>
<evidence type="ECO:0000313" key="5">
    <source>
        <dbReference type="EMBL" id="MEP0866810.1"/>
    </source>
</evidence>
<name>A0ABV0JUC0_9CYAN</name>
<dbReference type="Pfam" id="PF05193">
    <property type="entry name" value="Peptidase_M16_C"/>
    <property type="match status" value="1"/>
</dbReference>
<dbReference type="SUPFAM" id="SSF63411">
    <property type="entry name" value="LuxS/MPP-like metallohydrolase"/>
    <property type="match status" value="2"/>
</dbReference>
<dbReference type="Proteomes" id="UP001442494">
    <property type="component" value="Unassembled WGS sequence"/>
</dbReference>
<evidence type="ECO:0000256" key="1">
    <source>
        <dbReference type="ARBA" id="ARBA00007261"/>
    </source>
</evidence>
<accession>A0ABV0JUC0</accession>
<sequence>MLQLLKTSQFPADVVTLDNGLTVIHQHLPATPVVVVDVWVKAGATREPQEWLGMAHFLEHMIFKGTDRLPPGVFDHVIESRGGMTNAATSHDYAHFFITTAAQYLEDTLPALAEILLNAAIPDLEFERERDVVLEEIRQTYDNPDFLGFQALTESIYQRHPYGRPVLGTEEILMERSPDEMRCFHRSHYQPENMTVVIIGGVAKEPALELINRSFQHFCSPLACPLNLAEAEPPIIDIRRQEFYLPRLEQARLMMAWTGPGVDQLQSACGLDLLAVLLSEGRTSRLVRNLREEQQLVQHISSSFSLQQDSSLFTISAYLEPENLDRVEALIGDAISELQNRPVSEAEVARCKRLLCNDYAFSTETPSQLAGLYGYYNTIAAAELAVTYPEKIQSFESCQLQQLAQQYLSPYRYAVTSLKAC</sequence>
<proteinExistence type="inferred from homology"/>
<keyword evidence="6" id="KW-1185">Reference proteome</keyword>
<dbReference type="PANTHER" id="PTHR11851">
    <property type="entry name" value="METALLOPROTEASE"/>
    <property type="match status" value="1"/>
</dbReference>
<dbReference type="InterPro" id="IPR007863">
    <property type="entry name" value="Peptidase_M16_C"/>
</dbReference>
<feature type="domain" description="Peptidase M16 N-terminal" evidence="3">
    <location>
        <begin position="23"/>
        <end position="169"/>
    </location>
</feature>
<evidence type="ECO:0000259" key="3">
    <source>
        <dbReference type="Pfam" id="PF00675"/>
    </source>
</evidence>